<dbReference type="PANTHER" id="PTHR43467">
    <property type="entry name" value="COBALT-PRECORRIN-2 C(20)-METHYLTRANSFERASE"/>
    <property type="match status" value="1"/>
</dbReference>
<comment type="caution">
    <text evidence="9">The sequence shown here is derived from an EMBL/GenBank/DDBJ whole genome shotgun (WGS) entry which is preliminary data.</text>
</comment>
<sequence length="232" mass="25029">MKQGIFYAVGVGAGDPMDMTLRAKAVLEQADIIVTPIPKAGGTSAAYAIAAQAADLSYAERLDILFPMQAHNDYRERLRSGVLQPVCTALDSGRQVAMVTLGDVSVYSTASYVRQLLAEKGYATQVIAGVPSFCAGAAKAQQSLCENSESLQILPAVHSREAVETALEQFDNLVVMKAGRAMAWLLPLLRERGLLEHTTMLRDVGMPSEYIGKPELEPYSYFTTLLIKGGDL</sequence>
<evidence type="ECO:0000313" key="10">
    <source>
        <dbReference type="Proteomes" id="UP000016662"/>
    </source>
</evidence>
<dbReference type="PIRSF" id="PIRSF036427">
    <property type="entry name" value="Precrrn-2_mtase"/>
    <property type="match status" value="1"/>
</dbReference>
<keyword evidence="4 9" id="KW-0489">Methyltransferase</keyword>
<evidence type="ECO:0000256" key="6">
    <source>
        <dbReference type="ARBA" id="ARBA00022691"/>
    </source>
</evidence>
<comment type="pathway">
    <text evidence="1">Cofactor biosynthesis; adenosylcobalamin biosynthesis.</text>
</comment>
<evidence type="ECO:0000256" key="1">
    <source>
        <dbReference type="ARBA" id="ARBA00004953"/>
    </source>
</evidence>
<name>U2LPV4_9FIRM</name>
<dbReference type="Gene3D" id="3.40.1010.10">
    <property type="entry name" value="Cobalt-precorrin-4 Transmethylase, Domain 1"/>
    <property type="match status" value="1"/>
</dbReference>
<feature type="domain" description="Tetrapyrrole methylase" evidence="8">
    <location>
        <begin position="6"/>
        <end position="215"/>
    </location>
</feature>
<keyword evidence="5 9" id="KW-0808">Transferase</keyword>
<dbReference type="InterPro" id="IPR014776">
    <property type="entry name" value="4pyrrole_Mease_sub2"/>
</dbReference>
<dbReference type="HOGENOM" id="CLU_076014_2_1_9"/>
<dbReference type="InterPro" id="IPR006364">
    <property type="entry name" value="CobI/CbiL/CobIJ_dom"/>
</dbReference>
<protein>
    <submittedName>
        <fullName evidence="9">Precorrin-2 C(20)-methyltransferase</fullName>
    </submittedName>
</protein>
<dbReference type="NCBIfam" id="TIGR01467">
    <property type="entry name" value="cobI_cbiL"/>
    <property type="match status" value="1"/>
</dbReference>
<proteinExistence type="inferred from homology"/>
<reference evidence="9 10" key="1">
    <citation type="submission" date="2013-07" db="EMBL/GenBank/DDBJ databases">
        <authorList>
            <person name="Weinstock G."/>
            <person name="Sodergren E."/>
            <person name="Wylie T."/>
            <person name="Fulton L."/>
            <person name="Fulton R."/>
            <person name="Fronick C."/>
            <person name="O'Laughlin M."/>
            <person name="Godfrey J."/>
            <person name="Miner T."/>
            <person name="Herter B."/>
            <person name="Appelbaum E."/>
            <person name="Cordes M."/>
            <person name="Lek S."/>
            <person name="Wollam A."/>
            <person name="Pepin K.H."/>
            <person name="Palsikar V.B."/>
            <person name="Mitreva M."/>
            <person name="Wilson R.K."/>
        </authorList>
    </citation>
    <scope>NUCLEOTIDE SEQUENCE [LARGE SCALE GENOMIC DNA]</scope>
    <source>
        <strain evidence="9 10">ATCC 27760</strain>
    </source>
</reference>
<dbReference type="UniPathway" id="UPA00148"/>
<dbReference type="GO" id="GO:0030788">
    <property type="term" value="F:precorrin-2 C20-methyltransferase activity"/>
    <property type="evidence" value="ECO:0007669"/>
    <property type="project" value="InterPro"/>
</dbReference>
<comment type="similarity">
    <text evidence="2 7">Belongs to the precorrin methyltransferase family.</text>
</comment>
<dbReference type="OrthoDB" id="9804789at2"/>
<keyword evidence="3" id="KW-0169">Cobalamin biosynthesis</keyword>
<dbReference type="PANTHER" id="PTHR43467:SF2">
    <property type="entry name" value="COBALT-PRECORRIN-2 C(20)-METHYLTRANSFERASE"/>
    <property type="match status" value="1"/>
</dbReference>
<dbReference type="Proteomes" id="UP000016662">
    <property type="component" value="Unassembled WGS sequence"/>
</dbReference>
<dbReference type="RefSeq" id="WP_021681208.1">
    <property type="nucleotide sequence ID" value="NZ_KI260336.1"/>
</dbReference>
<evidence type="ECO:0000259" key="8">
    <source>
        <dbReference type="Pfam" id="PF00590"/>
    </source>
</evidence>
<dbReference type="STRING" id="411473.RUMCAL_03017"/>
<keyword evidence="6" id="KW-0949">S-adenosyl-L-methionine</keyword>
<organism evidence="9 10">
    <name type="scientific">Ruminococcus callidus ATCC 27760</name>
    <dbReference type="NCBI Taxonomy" id="411473"/>
    <lineage>
        <taxon>Bacteria</taxon>
        <taxon>Bacillati</taxon>
        <taxon>Bacillota</taxon>
        <taxon>Clostridia</taxon>
        <taxon>Eubacteriales</taxon>
        <taxon>Oscillospiraceae</taxon>
        <taxon>Ruminococcus</taxon>
    </lineage>
</organism>
<dbReference type="GO" id="GO:0009236">
    <property type="term" value="P:cobalamin biosynthetic process"/>
    <property type="evidence" value="ECO:0007669"/>
    <property type="project" value="UniProtKB-UniRule"/>
</dbReference>
<dbReference type="InterPro" id="IPR012382">
    <property type="entry name" value="CobI/CbiL"/>
</dbReference>
<dbReference type="PATRIC" id="fig|411473.3.peg.2536"/>
<evidence type="ECO:0000256" key="3">
    <source>
        <dbReference type="ARBA" id="ARBA00022573"/>
    </source>
</evidence>
<dbReference type="GO" id="GO:0032259">
    <property type="term" value="P:methylation"/>
    <property type="evidence" value="ECO:0007669"/>
    <property type="project" value="UniProtKB-KW"/>
</dbReference>
<dbReference type="InterPro" id="IPR014777">
    <property type="entry name" value="4pyrrole_Mease_sub1"/>
</dbReference>
<dbReference type="Pfam" id="PF00590">
    <property type="entry name" value="TP_methylase"/>
    <property type="match status" value="1"/>
</dbReference>
<dbReference type="Gene3D" id="3.30.950.10">
    <property type="entry name" value="Methyltransferase, Cobalt-precorrin-4 Transmethylase, Domain 2"/>
    <property type="match status" value="1"/>
</dbReference>
<dbReference type="InterPro" id="IPR035996">
    <property type="entry name" value="4pyrrol_Methylase_sf"/>
</dbReference>
<gene>
    <name evidence="9" type="ORF">RUMCAL_03017</name>
</gene>
<accession>U2LPV4</accession>
<evidence type="ECO:0000313" key="9">
    <source>
        <dbReference type="EMBL" id="ERJ89153.1"/>
    </source>
</evidence>
<dbReference type="SUPFAM" id="SSF53790">
    <property type="entry name" value="Tetrapyrrole methylase"/>
    <property type="match status" value="1"/>
</dbReference>
<dbReference type="EMBL" id="AWVF01000390">
    <property type="protein sequence ID" value="ERJ89153.1"/>
    <property type="molecule type" value="Genomic_DNA"/>
</dbReference>
<evidence type="ECO:0000256" key="5">
    <source>
        <dbReference type="ARBA" id="ARBA00022679"/>
    </source>
</evidence>
<evidence type="ECO:0000256" key="2">
    <source>
        <dbReference type="ARBA" id="ARBA00005879"/>
    </source>
</evidence>
<dbReference type="InterPro" id="IPR000878">
    <property type="entry name" value="4pyrrol_Mease"/>
</dbReference>
<dbReference type="eggNOG" id="COG2243">
    <property type="taxonomic scope" value="Bacteria"/>
</dbReference>
<dbReference type="AlphaFoldDB" id="U2LPV4"/>
<dbReference type="CDD" id="cd11645">
    <property type="entry name" value="Precorrin_2_C20_MT"/>
    <property type="match status" value="1"/>
</dbReference>
<evidence type="ECO:0000256" key="4">
    <source>
        <dbReference type="ARBA" id="ARBA00022603"/>
    </source>
</evidence>
<keyword evidence="10" id="KW-1185">Reference proteome</keyword>
<evidence type="ECO:0000256" key="7">
    <source>
        <dbReference type="PIRNR" id="PIRNR036427"/>
    </source>
</evidence>